<evidence type="ECO:0000313" key="5">
    <source>
        <dbReference type="Proteomes" id="UP000265725"/>
    </source>
</evidence>
<dbReference type="GO" id="GO:0046872">
    <property type="term" value="F:metal ion binding"/>
    <property type="evidence" value="ECO:0007669"/>
    <property type="project" value="UniProtKB-KW"/>
</dbReference>
<dbReference type="SUPFAM" id="SSF109854">
    <property type="entry name" value="DinB/YfiT-like putative metalloenzymes"/>
    <property type="match status" value="1"/>
</dbReference>
<keyword evidence="2 3" id="KW-0479">Metal-binding</keyword>
<dbReference type="InterPro" id="IPR007837">
    <property type="entry name" value="DinB"/>
</dbReference>
<organism evidence="4 5">
    <name type="scientific">Paenisporosarcina cavernae</name>
    <dbReference type="NCBI Taxonomy" id="2320858"/>
    <lineage>
        <taxon>Bacteria</taxon>
        <taxon>Bacillati</taxon>
        <taxon>Bacillota</taxon>
        <taxon>Bacilli</taxon>
        <taxon>Bacillales</taxon>
        <taxon>Caryophanaceae</taxon>
        <taxon>Paenisporosarcina</taxon>
    </lineage>
</organism>
<evidence type="ECO:0000256" key="2">
    <source>
        <dbReference type="ARBA" id="ARBA00022723"/>
    </source>
</evidence>
<reference evidence="5" key="1">
    <citation type="submission" date="2018-09" db="EMBL/GenBank/DDBJ databases">
        <authorList>
            <person name="Zhu H."/>
        </authorList>
    </citation>
    <scope>NUCLEOTIDE SEQUENCE [LARGE SCALE GENOMIC DNA]</scope>
    <source>
        <strain evidence="5">K2R23-3</strain>
    </source>
</reference>
<comment type="similarity">
    <text evidence="1">Belongs to the DinB family.</text>
</comment>
<dbReference type="KEGG" id="paek:D3873_09370"/>
<dbReference type="Proteomes" id="UP000265725">
    <property type="component" value="Chromosome"/>
</dbReference>
<accession>A0A385YX34</accession>
<dbReference type="EMBL" id="CP032418">
    <property type="protein sequence ID" value="AYC30072.1"/>
    <property type="molecule type" value="Genomic_DNA"/>
</dbReference>
<sequence>MDGIKMWNYHKWATQKLLQHVKNTAPDTFTKEAKSSFPTMKATYAHVIGVEYLWFLRMKGEFSPTWKHFEFEDIEEIQELFTELHEEMEDYFYSLEKEDWHKVLTFQNVKGATFETELEDMLFTFINHASYHRGQITTFLRTFGYEGIPIDYIYFTRDQ</sequence>
<dbReference type="OrthoDB" id="9811413at2"/>
<gene>
    <name evidence="4" type="ORF">D3873_09370</name>
</gene>
<dbReference type="Pfam" id="PF05163">
    <property type="entry name" value="DinB"/>
    <property type="match status" value="1"/>
</dbReference>
<evidence type="ECO:0000256" key="3">
    <source>
        <dbReference type="PIRSR" id="PIRSR607837-1"/>
    </source>
</evidence>
<protein>
    <submittedName>
        <fullName evidence="4">DUF664 domain-containing protein</fullName>
    </submittedName>
</protein>
<dbReference type="PANTHER" id="PTHR37302:SF1">
    <property type="entry name" value="PROTEIN DINB"/>
    <property type="match status" value="1"/>
</dbReference>
<dbReference type="AlphaFoldDB" id="A0A385YX34"/>
<dbReference type="InterPro" id="IPR034660">
    <property type="entry name" value="DinB/YfiT-like"/>
</dbReference>
<feature type="binding site" evidence="3">
    <location>
        <position position="132"/>
    </location>
    <ligand>
        <name>a divalent metal cation</name>
        <dbReference type="ChEBI" id="CHEBI:60240"/>
    </ligand>
</feature>
<keyword evidence="5" id="KW-1185">Reference proteome</keyword>
<feature type="binding site" evidence="3">
    <location>
        <position position="128"/>
    </location>
    <ligand>
        <name>a divalent metal cation</name>
        <dbReference type="ChEBI" id="CHEBI:60240"/>
    </ligand>
</feature>
<proteinExistence type="inferred from homology"/>
<evidence type="ECO:0000256" key="1">
    <source>
        <dbReference type="ARBA" id="ARBA00008635"/>
    </source>
</evidence>
<dbReference type="RefSeq" id="WP_119883789.1">
    <property type="nucleotide sequence ID" value="NZ_CP032418.1"/>
</dbReference>
<dbReference type="Gene3D" id="1.20.120.450">
    <property type="entry name" value="dinb family like domain"/>
    <property type="match status" value="1"/>
</dbReference>
<feature type="binding site" evidence="3">
    <location>
        <position position="46"/>
    </location>
    <ligand>
        <name>a divalent metal cation</name>
        <dbReference type="ChEBI" id="CHEBI:60240"/>
    </ligand>
</feature>
<evidence type="ECO:0000313" key="4">
    <source>
        <dbReference type="EMBL" id="AYC30072.1"/>
    </source>
</evidence>
<dbReference type="PANTHER" id="PTHR37302">
    <property type="entry name" value="SLR1116 PROTEIN"/>
    <property type="match status" value="1"/>
</dbReference>
<name>A0A385YX34_9BACL</name>